<feature type="compositionally biased region" description="Pro residues" evidence="1">
    <location>
        <begin position="543"/>
        <end position="575"/>
    </location>
</feature>
<dbReference type="Pfam" id="PF02720">
    <property type="entry name" value="DUF222"/>
    <property type="match status" value="1"/>
</dbReference>
<gene>
    <name evidence="3" type="ORF">ABRP34_07295</name>
</gene>
<dbReference type="InterPro" id="IPR003615">
    <property type="entry name" value="HNH_nuc"/>
</dbReference>
<organism evidence="3">
    <name type="scientific">Arthrobacter sp. K5</name>
    <dbReference type="NCBI Taxonomy" id="2839623"/>
    <lineage>
        <taxon>Bacteria</taxon>
        <taxon>Bacillati</taxon>
        <taxon>Actinomycetota</taxon>
        <taxon>Actinomycetes</taxon>
        <taxon>Micrococcales</taxon>
        <taxon>Micrococcaceae</taxon>
        <taxon>Arthrobacter</taxon>
    </lineage>
</organism>
<dbReference type="EMBL" id="CP159279">
    <property type="protein sequence ID" value="XCH12774.1"/>
    <property type="molecule type" value="Genomic_DNA"/>
</dbReference>
<sequence>MDQAAVVKTLDAIGASALSLAAALRRAADPGTADADPQPGDADTDPTGADPQPDRADPQPDGADPQPDGADPQPDGADPLRDQADACLDGLAGVAGMEARLAAVKVHLAAGFAEAEEAMTPPDASPQERSVLRMSVTASVACALTVSEGSAARFLSESATLTTDLPLTLAGMGSGTLSLQHARVVCDETDGLDPEAAAALEAHFLEPDAPCPARGCPAGELTPSRFRARARAWRERHHPVSIEARHRKCAKDRRLEYAPDRDGMAWLSAYLPADQAAGIWDRTTAAARALQGPAETRTLTQLRADVAAGWLLDPTPGVDGAPAGSLPADALSAGSAPPGHVPSPRAQVLVTVPVFSLLGQTEEPAILDGYGPIPPSMARRLVADGCTSFLRVLTDPRDGAPLEIGRTSYRLTKPMRHWLRLRDARCTFPSCNNHSLDNDADHILAWADGGTTGITNLGQPCPKHHRLKHTSAWRPVDATRESPPGWISPAGRSYPAEQQDWEPPTWPEPPPGHDWPEPPAMPGRPEWQDLPNGFPEPEITGPPAWPEPPDIPEPPDCSEPPDIPEPPDCSEPPDWPDAAAGFVGSANPEGVIGPDSFVGPDALTDPEPPLPMDPWPDWASSSTAA</sequence>
<feature type="compositionally biased region" description="Pro residues" evidence="1">
    <location>
        <begin position="504"/>
        <end position="522"/>
    </location>
</feature>
<feature type="region of interest" description="Disordered" evidence="1">
    <location>
        <begin position="24"/>
        <end position="83"/>
    </location>
</feature>
<dbReference type="InterPro" id="IPR003870">
    <property type="entry name" value="DUF222"/>
</dbReference>
<dbReference type="AlphaFoldDB" id="A0AAU8EVG1"/>
<dbReference type="SMART" id="SM00507">
    <property type="entry name" value="HNHc"/>
    <property type="match status" value="1"/>
</dbReference>
<feature type="compositionally biased region" description="Basic residues" evidence="1">
    <location>
        <begin position="462"/>
        <end position="471"/>
    </location>
</feature>
<dbReference type="RefSeq" id="WP_353712732.1">
    <property type="nucleotide sequence ID" value="NZ_CP159279.1"/>
</dbReference>
<evidence type="ECO:0000256" key="1">
    <source>
        <dbReference type="SAM" id="MobiDB-lite"/>
    </source>
</evidence>
<accession>A0AAU8EVG1</accession>
<feature type="domain" description="HNH nuclease" evidence="2">
    <location>
        <begin position="414"/>
        <end position="466"/>
    </location>
</feature>
<feature type="compositionally biased region" description="Low complexity" evidence="1">
    <location>
        <begin position="59"/>
        <end position="77"/>
    </location>
</feature>
<evidence type="ECO:0000313" key="3">
    <source>
        <dbReference type="EMBL" id="XCH12774.1"/>
    </source>
</evidence>
<proteinExistence type="predicted"/>
<evidence type="ECO:0000259" key="2">
    <source>
        <dbReference type="SMART" id="SM00507"/>
    </source>
</evidence>
<dbReference type="CDD" id="cd00085">
    <property type="entry name" value="HNHc"/>
    <property type="match status" value="1"/>
</dbReference>
<name>A0AAU8EVG1_9MICC</name>
<reference evidence="3" key="1">
    <citation type="submission" date="2024-06" db="EMBL/GenBank/DDBJ databases">
        <title>Biodegradation of dimethachlon by Arthrobacter sp. K5: mechanistic insights and ecological implications.</title>
        <authorList>
            <person name="Hu S."/>
            <person name="Lu P."/>
        </authorList>
    </citation>
    <scope>NUCLEOTIDE SEQUENCE</scope>
    <source>
        <strain evidence="3">K5</strain>
    </source>
</reference>
<protein>
    <submittedName>
        <fullName evidence="3">DUF222 domain-containing protein</fullName>
    </submittedName>
</protein>
<feature type="region of interest" description="Disordered" evidence="1">
    <location>
        <begin position="462"/>
        <end position="625"/>
    </location>
</feature>